<evidence type="ECO:0000256" key="2">
    <source>
        <dbReference type="SAM" id="MobiDB-lite"/>
    </source>
</evidence>
<evidence type="ECO:0000256" key="1">
    <source>
        <dbReference type="SAM" id="Coils"/>
    </source>
</evidence>
<reference evidence="3" key="2">
    <citation type="journal article" date="2023" name="IMA Fungus">
        <title>Comparative genomic study of the Penicillium genus elucidates a diverse pangenome and 15 lateral gene transfer events.</title>
        <authorList>
            <person name="Petersen C."/>
            <person name="Sorensen T."/>
            <person name="Nielsen M.R."/>
            <person name="Sondergaard T.E."/>
            <person name="Sorensen J.L."/>
            <person name="Fitzpatrick D.A."/>
            <person name="Frisvad J.C."/>
            <person name="Nielsen K.L."/>
        </authorList>
    </citation>
    <scope>NUCLEOTIDE SEQUENCE</scope>
    <source>
        <strain evidence="3">IBT 34128</strain>
    </source>
</reference>
<protein>
    <submittedName>
        <fullName evidence="3">Uncharacterized protein</fullName>
    </submittedName>
</protein>
<evidence type="ECO:0000313" key="3">
    <source>
        <dbReference type="EMBL" id="KAJ5111698.1"/>
    </source>
</evidence>
<name>A0A9W9G443_9EURO</name>
<keyword evidence="1" id="KW-0175">Coiled coil</keyword>
<comment type="caution">
    <text evidence="3">The sequence shown here is derived from an EMBL/GenBank/DDBJ whole genome shotgun (WGS) entry which is preliminary data.</text>
</comment>
<feature type="region of interest" description="Disordered" evidence="2">
    <location>
        <begin position="242"/>
        <end position="263"/>
    </location>
</feature>
<proteinExistence type="predicted"/>
<dbReference type="EMBL" id="JAPMSZ010000002">
    <property type="protein sequence ID" value="KAJ5111698.1"/>
    <property type="molecule type" value="Genomic_DNA"/>
</dbReference>
<gene>
    <name evidence="3" type="ORF">NUU61_001328</name>
</gene>
<feature type="compositionally biased region" description="Polar residues" evidence="2">
    <location>
        <begin position="795"/>
        <end position="804"/>
    </location>
</feature>
<dbReference type="OrthoDB" id="10688651at2759"/>
<keyword evidence="4" id="KW-1185">Reference proteome</keyword>
<evidence type="ECO:0000313" key="4">
    <source>
        <dbReference type="Proteomes" id="UP001141434"/>
    </source>
</evidence>
<feature type="region of interest" description="Disordered" evidence="2">
    <location>
        <begin position="879"/>
        <end position="907"/>
    </location>
</feature>
<organism evidence="3 4">
    <name type="scientific">Penicillium alfredii</name>
    <dbReference type="NCBI Taxonomy" id="1506179"/>
    <lineage>
        <taxon>Eukaryota</taxon>
        <taxon>Fungi</taxon>
        <taxon>Dikarya</taxon>
        <taxon>Ascomycota</taxon>
        <taxon>Pezizomycotina</taxon>
        <taxon>Eurotiomycetes</taxon>
        <taxon>Eurotiomycetidae</taxon>
        <taxon>Eurotiales</taxon>
        <taxon>Aspergillaceae</taxon>
        <taxon>Penicillium</taxon>
    </lineage>
</organism>
<sequence length="907" mass="103021">MPTQLSAEVPSLVLKHPPALRSLVKFRQEFDQCRSKAAKYDLCRKYAEHYLSLSETVDNEVRIWFETLGAFARSPAFIKFQRQDSQLWGQIKKIVTRTTEKQKEQAWETVRKTFGEPNVQRLQEIGNGATFAKKCAGLAARNPSITWDDFCIGANRAAFERIQGSRSGQTKTPTVITSDITHGMKAMDSLPLQHQDLRKIRARIDDHGLLAVARSMDGYSSERGQQTHGANGDCYPVTRRQQKARNLPEQRPPQEVGLKCQPKQTSQYRPRRCECKGFADNATKILNAIRDSRDLSPTDISMIFDSLQNTPKPEMCQNHERWFASMIGLNTVHRRDVLSNRIEKCADAGSNWVSLKHSVTSWEWFNDGINPDEIYAFRPANPISLEFDPRKITPDRIRQLLGDIDDFSREHLLAEGHTVTVQTFHKYIKSDSPCLSSIRDIARQELDLYRFHGNVDDSNYSGELHAMYHSITQQVLRMDICAWLLHMLSRGCKSHKLMAYPTPAWYLPNRRRPIEIWLHHPPNEYYDDQNRENHECHLGYLFLEGTQAQRRGTWKEFSNISKSREWWVKTAADHRLDHHRSEQRIADMDLEHFMGHSDRVDPQWFGHQPGTYAVVHAATPEVIGAIAPDDGYEGPAFVVPNVYVTCDTNTPEVSGACAVDQLRNHLINMTVPRKTPYGKFVACAENEAAWPVTYRLRTVSEIAGALTGEISWDHPAVLLELKTLFEGDVDTAQQRIRDWEQEMLQQARKALAIVQEREHELYDINSYTFRVRAAKNGTQAHSLPNESHSDPTLAPVSSQNSSHICVSPGPPNTPKQGTVQTGIASQFDPLFSQQNSGPTSSLSRITPFSEVDDKSEAPSIHPDVFEILRGGIELTGPIPSSLMVENNTKTKRKGEFSPNSRPAKRLC</sequence>
<dbReference type="GeneID" id="81391078"/>
<dbReference type="AlphaFoldDB" id="A0A9W9G443"/>
<dbReference type="Proteomes" id="UP001141434">
    <property type="component" value="Unassembled WGS sequence"/>
</dbReference>
<feature type="region of interest" description="Disordered" evidence="2">
    <location>
        <begin position="779"/>
        <end position="818"/>
    </location>
</feature>
<feature type="coiled-coil region" evidence="1">
    <location>
        <begin position="722"/>
        <end position="749"/>
    </location>
</feature>
<accession>A0A9W9G443</accession>
<dbReference type="RefSeq" id="XP_056515177.1">
    <property type="nucleotide sequence ID" value="XM_056651910.1"/>
</dbReference>
<reference evidence="3" key="1">
    <citation type="submission" date="2022-11" db="EMBL/GenBank/DDBJ databases">
        <authorList>
            <person name="Petersen C."/>
        </authorList>
    </citation>
    <scope>NUCLEOTIDE SEQUENCE</scope>
    <source>
        <strain evidence="3">IBT 34128</strain>
    </source>
</reference>